<feature type="compositionally biased region" description="Gly residues" evidence="2">
    <location>
        <begin position="1583"/>
        <end position="1601"/>
    </location>
</feature>
<dbReference type="NCBIfam" id="TIGR01643">
    <property type="entry name" value="YD_repeat_2x"/>
    <property type="match status" value="8"/>
</dbReference>
<dbReference type="PANTHER" id="PTHR32305">
    <property type="match status" value="1"/>
</dbReference>
<dbReference type="Pfam" id="PF25023">
    <property type="entry name" value="TEN_YD-shell"/>
    <property type="match status" value="2"/>
</dbReference>
<dbReference type="Pfam" id="PF05593">
    <property type="entry name" value="RHS_repeat"/>
    <property type="match status" value="3"/>
</dbReference>
<dbReference type="InterPro" id="IPR050708">
    <property type="entry name" value="T6SS_VgrG/RHS"/>
</dbReference>
<evidence type="ECO:0000256" key="2">
    <source>
        <dbReference type="SAM" id="MobiDB-lite"/>
    </source>
</evidence>
<accession>A0A6B8KB89</accession>
<dbReference type="InterPro" id="IPR006530">
    <property type="entry name" value="YD"/>
</dbReference>
<name>A0A6B8KB89_9HYPH</name>
<dbReference type="SUPFAM" id="SSF69322">
    <property type="entry name" value="Tricorn protease domain 2"/>
    <property type="match status" value="1"/>
</dbReference>
<feature type="compositionally biased region" description="Low complexity" evidence="2">
    <location>
        <begin position="341"/>
        <end position="352"/>
    </location>
</feature>
<feature type="compositionally biased region" description="Gly residues" evidence="2">
    <location>
        <begin position="353"/>
        <end position="367"/>
    </location>
</feature>
<evidence type="ECO:0000256" key="1">
    <source>
        <dbReference type="ARBA" id="ARBA00022737"/>
    </source>
</evidence>
<dbReference type="Gene3D" id="2.180.10.10">
    <property type="entry name" value="RHS repeat-associated core"/>
    <property type="match status" value="3"/>
</dbReference>
<keyword evidence="1" id="KW-0677">Repeat</keyword>
<dbReference type="InterPro" id="IPR031325">
    <property type="entry name" value="RHS_repeat"/>
</dbReference>
<sequence>MSGRLRSGAAAVLLCAVAAFVVLALGPSVARAELESPAAMAAGAGVLPGGAHFAEPLVAMEPGSLIDERLLERALARYERRAEADDFSALTRYLAHHPHSPWAVALQVNLGLEYKHYGYLSQALDVWEQAWREGRAATGQYRKALVDRGVGELVLLHAQLGHRERVKELLAEIGDRPVANPGGEWVQKARENLWVMENEPKHVFLCGPLALKFLMIEEGTTPEKVRFINLYRAGPQGVSLAELARLANDAKVALAPVFREPGQPVPTHAIVHWKTGHFSAILRSEKGGYIVKDPVLGQNPHWVSAAAIDKEATGYFLAPPAAVENAGWRRVEAGEGGEVFGAGPVNGPDPNNGGPGAGGDGGDGGDGGGDGSGCGMCKYDIAELAIAVTMSDQPMPYKAPFGPSPTIKLRYNQREASQPAVFGYFNISPNWTMSWTRFIQDDPANAGQSVMRYFPNGDSWSYSGFSAATGVFAPEESDASVLVMTSTNPIVYQRQLRDGGVETYSQSDGAAGYPRNVFLTSITDPQGNTLRLNYTISGGHVLLSSLTDATGRNTTFTYGSTVSNLLITKITDPFGRSATLTYDASGRLSSITDVVGITSSFAYDASSLVNALTTPYGTTQFVYGGTGNTRFVQVTDPLGLSEREESLQPAPVAFSDPLAPPSMNVFNAYLNYRNSFHWDKHQYGVAGCTPSGGCNYNAGRNTHFYHDAQNINIEWYQVEAVKQPLETRVWYNYPGQSQNVNNGTYDQPSAVGRIVDGSASQVLQRTYNASGNPTQAIDPVGRTTNLTYDANLIDLTQVQQVVNSTPQTIATYSYNSQHRPATYTDAAGQVTQYAYNAAGELTKATLPGGLVWSLSYDALGRLTGIVNPKGATQASYSYDGFDRVATATDSEGYVLAYAYDALNRITKITYPDGTTRQYAYDKLDLASVTDREGRTTSYKYDADRRLISTTDALGAVTRYDYWENGKLKSITDPKGNVTSWTIDVEGRPATKRYADGSTTVYSYDDGGRLKSVRDALGQIKQYSYTLDNRFATIGYSYPVNPTPGVSFSYDPYFPRLSSMIDGNGATSWSYVPPGTNGALSLQGESGPMGAVNYSYDALGRVTGRTVAGTAESFQYDELNRLIGHIDPLGQFALGYLGQTGQIASRAQTAGGVYPAQTSWSYLDNLGDRRLASIVNAGMRRFDYATTVEGLITGATENRTRHWGFGYDADSRLTSANYSNGLDYRLALDPVGNVAGFRNGARTRSFAYNGLNELTQETVGASVENFVYDADGDLVSDGQRSYAYDAENRLVGIGYAGSSATTSFSYDGLGRRTSIVETTAGRTLVNLYQWCGARICRRSTATGSTLRLYYDEGEALTSSGQNIYYGPDQIGSTRNYAVASANGATVKAIDFDPFGNALTSLPLPLPSSPTPDFLFAGMFRHGESSLYLTQFRAYDPQTARWTSRDPLGEKADMGPTGAGGVTSFVFPTPLGNRPVPTQFTAFTSREAATTAGMASAVHMPELAGVESNLFSYAFADPVNVIDPTGLDGWQPVGGLSGIYAGAFAGFALGGGPVGAIIGGIVGGYLGGTPQGGYGGGSCSAGSGGGSDAGAGDGSNNGGGGGFHSHMNGM</sequence>
<feature type="region of interest" description="Disordered" evidence="2">
    <location>
        <begin position="337"/>
        <end position="367"/>
    </location>
</feature>
<protein>
    <recommendedName>
        <fullName evidence="3">Teneurin-like YD-shell domain-containing protein</fullName>
    </recommendedName>
</protein>
<dbReference type="EMBL" id="CP046052">
    <property type="protein sequence ID" value="QGM44261.1"/>
    <property type="molecule type" value="Genomic_DNA"/>
</dbReference>
<reference evidence="4 5" key="1">
    <citation type="submission" date="2019-11" db="EMBL/GenBank/DDBJ databases">
        <title>The genome sequence of Methylocystis heyeri.</title>
        <authorList>
            <person name="Oshkin I.Y."/>
            <person name="Miroshnikov K."/>
            <person name="Dedysh S.N."/>
        </authorList>
    </citation>
    <scope>NUCLEOTIDE SEQUENCE [LARGE SCALE GENOMIC DNA]</scope>
    <source>
        <strain evidence="4 5">H2</strain>
    </source>
</reference>
<dbReference type="Gene3D" id="3.90.70.10">
    <property type="entry name" value="Cysteine proteinases"/>
    <property type="match status" value="1"/>
</dbReference>
<dbReference type="InterPro" id="IPR056823">
    <property type="entry name" value="TEN-like_YD-shell"/>
</dbReference>
<dbReference type="PANTHER" id="PTHR32305:SF15">
    <property type="entry name" value="PROTEIN RHSA-RELATED"/>
    <property type="match status" value="1"/>
</dbReference>
<feature type="domain" description="Teneurin-like YD-shell" evidence="3">
    <location>
        <begin position="737"/>
        <end position="922"/>
    </location>
</feature>
<evidence type="ECO:0000313" key="4">
    <source>
        <dbReference type="EMBL" id="QGM44261.1"/>
    </source>
</evidence>
<dbReference type="KEGG" id="mhey:H2LOC_000280"/>
<organism evidence="4 5">
    <name type="scientific">Methylocystis heyeri</name>
    <dbReference type="NCBI Taxonomy" id="391905"/>
    <lineage>
        <taxon>Bacteria</taxon>
        <taxon>Pseudomonadati</taxon>
        <taxon>Pseudomonadota</taxon>
        <taxon>Alphaproteobacteria</taxon>
        <taxon>Hyphomicrobiales</taxon>
        <taxon>Methylocystaceae</taxon>
        <taxon>Methylocystis</taxon>
    </lineage>
</organism>
<feature type="region of interest" description="Disordered" evidence="2">
    <location>
        <begin position="1583"/>
        <end position="1608"/>
    </location>
</feature>
<evidence type="ECO:0000259" key="3">
    <source>
        <dbReference type="Pfam" id="PF25023"/>
    </source>
</evidence>
<dbReference type="OrthoDB" id="6057489at2"/>
<dbReference type="RefSeq" id="WP_136494570.1">
    <property type="nucleotide sequence ID" value="NZ_CP046052.1"/>
</dbReference>
<keyword evidence="5" id="KW-1185">Reference proteome</keyword>
<proteinExistence type="predicted"/>
<feature type="domain" description="Teneurin-like YD-shell" evidence="3">
    <location>
        <begin position="1181"/>
        <end position="1444"/>
    </location>
</feature>
<dbReference type="Proteomes" id="UP000309061">
    <property type="component" value="Chromosome"/>
</dbReference>
<evidence type="ECO:0000313" key="5">
    <source>
        <dbReference type="Proteomes" id="UP000309061"/>
    </source>
</evidence>
<gene>
    <name evidence="4" type="ORF">H2LOC_000280</name>
</gene>